<comment type="caution">
    <text evidence="1">The sequence shown here is derived from an EMBL/GenBank/DDBJ whole genome shotgun (WGS) entry which is preliminary data.</text>
</comment>
<dbReference type="STRING" id="371731.Rsw2DRAFT_0926"/>
<dbReference type="eggNOG" id="COG5621">
    <property type="taxonomic scope" value="Bacteria"/>
</dbReference>
<sequence>MSDAGDRAVSVIGFIGSVFSPWYRWAGRRDPANHCCMNVATYGPGGRFTMTDRGRAALRQTEDTLTIGPSSMHWNGRQLVITVDEIGAPPKVSRVQGTITVTPEAITDVEVALTPDGAHLWRPFGPTARIEVDLSQGHKWQGHGYFDANFGTRALEADFAYWTWGRFPLRDGAACFYDATRHDGTHLSLGLHVDHAGAARVIEPPPMTRLPRTPWVLRRETRCDAGFKPRQVMAMLDAPFYSRSMVETRINGEVSLGVHEALDLARFAKPWLKPMLACRVPRRPGWTFKD</sequence>
<reference evidence="1 2" key="1">
    <citation type="submission" date="2009-08" db="EMBL/GenBank/DDBJ databases">
        <title>The draft genome of Rhodobacter sp. SW2.</title>
        <authorList>
            <consortium name="US DOE Joint Genome Institute (JGI-PGF)"/>
            <person name="Lucas S."/>
            <person name="Copeland A."/>
            <person name="Lapidus A."/>
            <person name="Glavina del Rio T."/>
            <person name="Tice H."/>
            <person name="Bruce D."/>
            <person name="Goodwin L."/>
            <person name="Pitluck S."/>
            <person name="Larimer F."/>
            <person name="Land M.L."/>
            <person name="Hauser L."/>
            <person name="Emerson D."/>
        </authorList>
    </citation>
    <scope>NUCLEOTIDE SEQUENCE [LARGE SCALE GENOMIC DNA]</scope>
    <source>
        <strain evidence="1 2">SW2</strain>
    </source>
</reference>
<evidence type="ECO:0000313" key="2">
    <source>
        <dbReference type="Proteomes" id="UP000010121"/>
    </source>
</evidence>
<organism evidence="1 2">
    <name type="scientific">Rhodobacter ferrooxidans</name>
    <dbReference type="NCBI Taxonomy" id="371731"/>
    <lineage>
        <taxon>Bacteria</taxon>
        <taxon>Pseudomonadati</taxon>
        <taxon>Pseudomonadota</taxon>
        <taxon>Alphaproteobacteria</taxon>
        <taxon>Rhodobacterales</taxon>
        <taxon>Rhodobacter group</taxon>
        <taxon>Rhodobacter</taxon>
    </lineage>
</organism>
<name>C8RYP8_9RHOB</name>
<evidence type="ECO:0000313" key="1">
    <source>
        <dbReference type="EMBL" id="EEW26236.1"/>
    </source>
</evidence>
<dbReference type="CDD" id="cd21471">
    <property type="entry name" value="CrtC-like"/>
    <property type="match status" value="1"/>
</dbReference>
<dbReference type="AlphaFoldDB" id="C8RYP8"/>
<dbReference type="Proteomes" id="UP000010121">
    <property type="component" value="Unassembled WGS sequence"/>
</dbReference>
<dbReference type="RefSeq" id="WP_008028551.1">
    <property type="nucleotide sequence ID" value="NZ_ACYY01000004.1"/>
</dbReference>
<protein>
    <submittedName>
        <fullName evidence="1">Hydroxyneurosporene synthase</fullName>
    </submittedName>
</protein>
<keyword evidence="2" id="KW-1185">Reference proteome</keyword>
<dbReference type="SUPFAM" id="SSF159245">
    <property type="entry name" value="AttH-like"/>
    <property type="match status" value="1"/>
</dbReference>
<proteinExistence type="predicted"/>
<accession>C8RYP8</accession>
<dbReference type="EMBL" id="ACYY01000004">
    <property type="protein sequence ID" value="EEW26236.1"/>
    <property type="molecule type" value="Genomic_DNA"/>
</dbReference>
<dbReference type="NCBIfam" id="NF045922">
    <property type="entry name" value="CarotHydtaseCrtCRhod"/>
    <property type="match status" value="1"/>
</dbReference>
<gene>
    <name evidence="1" type="ORF">Rsw2DRAFT_0926</name>
</gene>